<gene>
    <name evidence="1" type="ORF">SAMN04488135_109176</name>
</gene>
<proteinExistence type="predicted"/>
<dbReference type="AlphaFoldDB" id="A0A1M5YKG9"/>
<sequence length="67" mass="7244">MIPMMPRHASIAAQRNKAVNCDPQMVVAMAATAKPPANMTAAFLTFRISNAFPKSEQFKSLAAKHNA</sequence>
<evidence type="ECO:0000313" key="1">
    <source>
        <dbReference type="EMBL" id="SHI12409.1"/>
    </source>
</evidence>
<dbReference type="EMBL" id="FQXE01000009">
    <property type="protein sequence ID" value="SHI12409.1"/>
    <property type="molecule type" value="Genomic_DNA"/>
</dbReference>
<keyword evidence="2" id="KW-1185">Reference proteome</keyword>
<accession>A0A1M5YKG9</accession>
<dbReference type="Proteomes" id="UP000184226">
    <property type="component" value="Unassembled WGS sequence"/>
</dbReference>
<name>A0A1M5YKG9_9BURK</name>
<reference evidence="1 2" key="1">
    <citation type="submission" date="2016-11" db="EMBL/GenBank/DDBJ databases">
        <authorList>
            <person name="Jaros S."/>
            <person name="Januszkiewicz K."/>
            <person name="Wedrychowicz H."/>
        </authorList>
    </citation>
    <scope>NUCLEOTIDE SEQUENCE [LARGE SCALE GENOMIC DNA]</scope>
    <source>
        <strain evidence="1 2">CGMCC 1.10190</strain>
    </source>
</reference>
<organism evidence="1 2">
    <name type="scientific">Pollutimonas bauzanensis</name>
    <dbReference type="NCBI Taxonomy" id="658167"/>
    <lineage>
        <taxon>Bacteria</taxon>
        <taxon>Pseudomonadati</taxon>
        <taxon>Pseudomonadota</taxon>
        <taxon>Betaproteobacteria</taxon>
        <taxon>Burkholderiales</taxon>
        <taxon>Alcaligenaceae</taxon>
        <taxon>Pollutimonas</taxon>
    </lineage>
</organism>
<evidence type="ECO:0000313" key="2">
    <source>
        <dbReference type="Proteomes" id="UP000184226"/>
    </source>
</evidence>
<protein>
    <submittedName>
        <fullName evidence="1">Uncharacterized protein</fullName>
    </submittedName>
</protein>